<evidence type="ECO:0000313" key="3">
    <source>
        <dbReference type="Proteomes" id="UP000324222"/>
    </source>
</evidence>
<feature type="region of interest" description="Disordered" evidence="1">
    <location>
        <begin position="86"/>
        <end position="119"/>
    </location>
</feature>
<protein>
    <submittedName>
        <fullName evidence="2">Uncharacterized protein</fullName>
    </submittedName>
</protein>
<sequence>MAAKALRDANLLFTGRRREVKYVEGRPAGVPSAGRVRQDFRSTSLASRCSHELYEIMIFKRRVCVASEVFALTRWAPPRPARRVSAARVKMASRPGTRRRDEGSRTGAPRHDTKHINPSIYRPALGNLGTLGSRPYTQSLILLTPPSIHVAWLQYNQGSITLSTSLYDPTPGTARRNTTYTGGREYGGAAVVG</sequence>
<dbReference type="Proteomes" id="UP000324222">
    <property type="component" value="Unassembled WGS sequence"/>
</dbReference>
<evidence type="ECO:0000313" key="2">
    <source>
        <dbReference type="EMBL" id="MPC39925.1"/>
    </source>
</evidence>
<gene>
    <name evidence="2" type="ORF">E2C01_033477</name>
</gene>
<accession>A0A5B7F2J3</accession>
<evidence type="ECO:0000256" key="1">
    <source>
        <dbReference type="SAM" id="MobiDB-lite"/>
    </source>
</evidence>
<organism evidence="2 3">
    <name type="scientific">Portunus trituberculatus</name>
    <name type="common">Swimming crab</name>
    <name type="synonym">Neptunus trituberculatus</name>
    <dbReference type="NCBI Taxonomy" id="210409"/>
    <lineage>
        <taxon>Eukaryota</taxon>
        <taxon>Metazoa</taxon>
        <taxon>Ecdysozoa</taxon>
        <taxon>Arthropoda</taxon>
        <taxon>Crustacea</taxon>
        <taxon>Multicrustacea</taxon>
        <taxon>Malacostraca</taxon>
        <taxon>Eumalacostraca</taxon>
        <taxon>Eucarida</taxon>
        <taxon>Decapoda</taxon>
        <taxon>Pleocyemata</taxon>
        <taxon>Brachyura</taxon>
        <taxon>Eubrachyura</taxon>
        <taxon>Portunoidea</taxon>
        <taxon>Portunidae</taxon>
        <taxon>Portuninae</taxon>
        <taxon>Portunus</taxon>
    </lineage>
</organism>
<comment type="caution">
    <text evidence="2">The sequence shown here is derived from an EMBL/GenBank/DDBJ whole genome shotgun (WGS) entry which is preliminary data.</text>
</comment>
<proteinExistence type="predicted"/>
<dbReference type="AlphaFoldDB" id="A0A5B7F2J3"/>
<name>A0A5B7F2J3_PORTR</name>
<feature type="compositionally biased region" description="Basic and acidic residues" evidence="1">
    <location>
        <begin position="98"/>
        <end position="115"/>
    </location>
</feature>
<keyword evidence="3" id="KW-1185">Reference proteome</keyword>
<dbReference type="EMBL" id="VSRR010004523">
    <property type="protein sequence ID" value="MPC39925.1"/>
    <property type="molecule type" value="Genomic_DNA"/>
</dbReference>
<reference evidence="2 3" key="1">
    <citation type="submission" date="2019-05" db="EMBL/GenBank/DDBJ databases">
        <title>Another draft genome of Portunus trituberculatus and its Hox gene families provides insights of decapod evolution.</title>
        <authorList>
            <person name="Jeong J.-H."/>
            <person name="Song I."/>
            <person name="Kim S."/>
            <person name="Choi T."/>
            <person name="Kim D."/>
            <person name="Ryu S."/>
            <person name="Kim W."/>
        </authorList>
    </citation>
    <scope>NUCLEOTIDE SEQUENCE [LARGE SCALE GENOMIC DNA]</scope>
    <source>
        <tissue evidence="2">Muscle</tissue>
    </source>
</reference>